<dbReference type="HOGENOM" id="CLU_090664_1_3_9"/>
<dbReference type="EMBL" id="AP008230">
    <property type="protein sequence ID" value="BAE83711.1"/>
    <property type="molecule type" value="Genomic_DNA"/>
</dbReference>
<keyword evidence="3" id="KW-1185">Reference proteome</keyword>
<name>Q24W81_DESHY</name>
<reference evidence="2 3" key="1">
    <citation type="journal article" date="2006" name="J. Bacteriol.">
        <title>Complete genome sequence of the dehalorespiring bacterium Desulfitobacterium hafniense Y51 and comparison with Dehalococcoides ethenogenes 195.</title>
        <authorList>
            <person name="Nonaka H."/>
            <person name="Keresztes G."/>
            <person name="Shinoda Y."/>
            <person name="Ikenaga Y."/>
            <person name="Abe M."/>
            <person name="Naito K."/>
            <person name="Inatomi K."/>
            <person name="Furukawa K."/>
            <person name="Inui M."/>
            <person name="Yukawa H."/>
        </authorList>
    </citation>
    <scope>NUCLEOTIDE SEQUENCE [LARGE SCALE GENOMIC DNA]</scope>
    <source>
        <strain evidence="2 3">Y51</strain>
    </source>
</reference>
<dbReference type="Pfam" id="PF02589">
    <property type="entry name" value="LUD_dom"/>
    <property type="match status" value="1"/>
</dbReference>
<dbReference type="eggNOG" id="COG1556">
    <property type="taxonomic scope" value="Bacteria"/>
</dbReference>
<dbReference type="Gene3D" id="3.40.50.10420">
    <property type="entry name" value="NagB/RpiA/CoA transferase-like"/>
    <property type="match status" value="1"/>
</dbReference>
<proteinExistence type="predicted"/>
<dbReference type="PANTHER" id="PTHR43682">
    <property type="entry name" value="LACTATE UTILIZATION PROTEIN C"/>
    <property type="match status" value="1"/>
</dbReference>
<dbReference type="SUPFAM" id="SSF100950">
    <property type="entry name" value="NagB/RpiA/CoA transferase-like"/>
    <property type="match status" value="1"/>
</dbReference>
<dbReference type="PANTHER" id="PTHR43682:SF1">
    <property type="entry name" value="LACTATE UTILIZATION PROTEIN C"/>
    <property type="match status" value="1"/>
</dbReference>
<dbReference type="STRING" id="138119.DSY1922"/>
<evidence type="ECO:0000313" key="3">
    <source>
        <dbReference type="Proteomes" id="UP000001946"/>
    </source>
</evidence>
<sequence>MCLMEDLNHLYERFQTKLQAVSGESHRVKTLKEAEELIAQIMKEKGIESVAMVNSPMAEAMNLPEKLSAHGVTVYMERYPEVTPTVGAGITEVKWAVAELGTLIQYAEDVNERLCSSFTPIHIALVQTSTLLPNLMTALATVHNEPRIPGFVGFITGPSRTSDIERVLTIGVHGPEQLVAVFVDEQAGEGVVNG</sequence>
<protein>
    <recommendedName>
        <fullName evidence="1">LUD domain-containing protein</fullName>
    </recommendedName>
</protein>
<gene>
    <name evidence="2" type="ordered locus">DSY1922</name>
</gene>
<dbReference type="InterPro" id="IPR024185">
    <property type="entry name" value="FTHF_cligase-like_sf"/>
</dbReference>
<dbReference type="KEGG" id="dsy:DSY1922"/>
<feature type="domain" description="LUD" evidence="1">
    <location>
        <begin position="12"/>
        <end position="183"/>
    </location>
</feature>
<evidence type="ECO:0000259" key="1">
    <source>
        <dbReference type="Pfam" id="PF02589"/>
    </source>
</evidence>
<organism evidence="2 3">
    <name type="scientific">Desulfitobacterium hafniense (strain Y51)</name>
    <dbReference type="NCBI Taxonomy" id="138119"/>
    <lineage>
        <taxon>Bacteria</taxon>
        <taxon>Bacillati</taxon>
        <taxon>Bacillota</taxon>
        <taxon>Clostridia</taxon>
        <taxon>Eubacteriales</taxon>
        <taxon>Desulfitobacteriaceae</taxon>
        <taxon>Desulfitobacterium</taxon>
    </lineage>
</organism>
<dbReference type="AlphaFoldDB" id="Q24W81"/>
<evidence type="ECO:0000313" key="2">
    <source>
        <dbReference type="EMBL" id="BAE83711.1"/>
    </source>
</evidence>
<dbReference type="InterPro" id="IPR003741">
    <property type="entry name" value="LUD_dom"/>
</dbReference>
<dbReference type="InterPro" id="IPR037171">
    <property type="entry name" value="NagB/RpiA_transferase-like"/>
</dbReference>
<dbReference type="eggNOG" id="COG1139">
    <property type="taxonomic scope" value="Bacteria"/>
</dbReference>
<accession>Q24W81</accession>
<dbReference type="Proteomes" id="UP000001946">
    <property type="component" value="Chromosome"/>
</dbReference>